<dbReference type="Gene3D" id="3.40.50.300">
    <property type="entry name" value="P-loop containing nucleotide triphosphate hydrolases"/>
    <property type="match status" value="1"/>
</dbReference>
<sequence>MDSNHNRSSETFIFHKNLKVLSDMGLALCRQSHSHTAKVVLVGLDGAGKSTLLHRLQRGELAHTTPTVGFNVGSLELDSGPELTVWDIGGQGGMRAQWGDHMEECDALLFMVDGVDRVRIGEARAALGRVLGDERVRGVPLMVLVNKMDLPEAMGLQEVTGGLEQCWDRDWEVQGCSTHNGLGLQEALDSLATLIRKR</sequence>
<keyword evidence="6" id="KW-0460">Magnesium</keyword>
<organism evidence="8 9">
    <name type="scientific">Salmo salar</name>
    <name type="common">Atlantic salmon</name>
    <dbReference type="NCBI Taxonomy" id="8030"/>
    <lineage>
        <taxon>Eukaryota</taxon>
        <taxon>Metazoa</taxon>
        <taxon>Chordata</taxon>
        <taxon>Craniata</taxon>
        <taxon>Vertebrata</taxon>
        <taxon>Euteleostomi</taxon>
        <taxon>Actinopterygii</taxon>
        <taxon>Neopterygii</taxon>
        <taxon>Teleostei</taxon>
        <taxon>Protacanthopterygii</taxon>
        <taxon>Salmoniformes</taxon>
        <taxon>Salmonidae</taxon>
        <taxon>Salmoninae</taxon>
        <taxon>Salmo</taxon>
    </lineage>
</organism>
<accession>A0A1S3PPY1</accession>
<dbReference type="PANTHER" id="PTHR11711">
    <property type="entry name" value="ADP RIBOSYLATION FACTOR-RELATED"/>
    <property type="match status" value="1"/>
</dbReference>
<evidence type="ECO:0000256" key="1">
    <source>
        <dbReference type="ARBA" id="ARBA00010290"/>
    </source>
</evidence>
<dbReference type="GO" id="GO:0046872">
    <property type="term" value="F:metal ion binding"/>
    <property type="evidence" value="ECO:0007669"/>
    <property type="project" value="UniProtKB-KW"/>
</dbReference>
<evidence type="ECO:0000313" key="8">
    <source>
        <dbReference type="Proteomes" id="UP001652741"/>
    </source>
</evidence>
<evidence type="ECO:0000256" key="3">
    <source>
        <dbReference type="ARBA" id="ARBA00022741"/>
    </source>
</evidence>
<dbReference type="InterPro" id="IPR005225">
    <property type="entry name" value="Small_GTP-bd"/>
</dbReference>
<feature type="binding site" evidence="5">
    <location>
        <begin position="43"/>
        <end position="50"/>
    </location>
    <ligand>
        <name>GTP</name>
        <dbReference type="ChEBI" id="CHEBI:37565"/>
    </ligand>
</feature>
<name>A0A1S3PPY1_SALSA</name>
<evidence type="ECO:0000256" key="5">
    <source>
        <dbReference type="PIRSR" id="PIRSR606689-1"/>
    </source>
</evidence>
<dbReference type="Proteomes" id="UP001652741">
    <property type="component" value="Chromosome ssa25"/>
</dbReference>
<evidence type="ECO:0000256" key="4">
    <source>
        <dbReference type="ARBA" id="ARBA00023134"/>
    </source>
</evidence>
<feature type="binding site" evidence="6">
    <location>
        <position position="50"/>
    </location>
    <ligand>
        <name>Mg(2+)</name>
        <dbReference type="ChEBI" id="CHEBI:18420"/>
    </ligand>
</feature>
<dbReference type="NCBIfam" id="TIGR00231">
    <property type="entry name" value="small_GTP"/>
    <property type="match status" value="1"/>
</dbReference>
<dbReference type="KEGG" id="sasa:106586716"/>
<gene>
    <name evidence="9" type="primary">LOC106586716</name>
</gene>
<keyword evidence="6" id="KW-0479">Metal-binding</keyword>
<feature type="binding site" evidence="5">
    <location>
        <begin position="146"/>
        <end position="149"/>
    </location>
    <ligand>
        <name>GTP</name>
        <dbReference type="ChEBI" id="CHEBI:37565"/>
    </ligand>
</feature>
<dbReference type="RefSeq" id="XP_014029755.1">
    <property type="nucleotide sequence ID" value="XM_014174280.2"/>
</dbReference>
<dbReference type="AlphaFoldDB" id="A0A1S3PPY1"/>
<dbReference type="InterPro" id="IPR027417">
    <property type="entry name" value="P-loop_NTPase"/>
</dbReference>
<evidence type="ECO:0000256" key="2">
    <source>
        <dbReference type="ARBA" id="ARBA00019766"/>
    </source>
</evidence>
<feature type="binding site" evidence="6">
    <location>
        <position position="67"/>
    </location>
    <ligand>
        <name>Mg(2+)</name>
        <dbReference type="ChEBI" id="CHEBI:18420"/>
    </ligand>
</feature>
<dbReference type="CDD" id="cd00878">
    <property type="entry name" value="Arf_Arl"/>
    <property type="match status" value="1"/>
</dbReference>
<dbReference type="GO" id="GO:0003924">
    <property type="term" value="F:GTPase activity"/>
    <property type="evidence" value="ECO:0007669"/>
    <property type="project" value="InterPro"/>
</dbReference>
<dbReference type="GO" id="GO:0005525">
    <property type="term" value="F:GTP binding"/>
    <property type="evidence" value="ECO:0007669"/>
    <property type="project" value="UniProtKB-KW"/>
</dbReference>
<keyword evidence="8" id="KW-1185">Reference proteome</keyword>
<keyword evidence="4 5" id="KW-0342">GTP-binding</keyword>
<dbReference type="Pfam" id="PF00025">
    <property type="entry name" value="Arf"/>
    <property type="match status" value="1"/>
</dbReference>
<comment type="similarity">
    <text evidence="1 7">Belongs to the small GTPase superfamily. Arf family.</text>
</comment>
<dbReference type="PROSITE" id="PS51417">
    <property type="entry name" value="ARF"/>
    <property type="match status" value="1"/>
</dbReference>
<proteinExistence type="inferred from homology"/>
<protein>
    <recommendedName>
        <fullName evidence="2">ADP-ribosylation factor-like protein 6</fullName>
    </recommendedName>
</protein>
<dbReference type="STRING" id="8030.ENSSSAP00000050001"/>
<evidence type="ECO:0000313" key="9">
    <source>
        <dbReference type="RefSeq" id="XP_014029755.1"/>
    </source>
</evidence>
<evidence type="ECO:0000256" key="6">
    <source>
        <dbReference type="PIRSR" id="PIRSR606689-2"/>
    </source>
</evidence>
<dbReference type="SUPFAM" id="SSF52540">
    <property type="entry name" value="P-loop containing nucleoside triphosphate hydrolases"/>
    <property type="match status" value="1"/>
</dbReference>
<dbReference type="FunFam" id="3.40.50.300:FF:001166">
    <property type="entry name" value="ADP-ribosylation factor D"/>
    <property type="match status" value="1"/>
</dbReference>
<feature type="binding site" evidence="5">
    <location>
        <position position="90"/>
    </location>
    <ligand>
        <name>GTP</name>
        <dbReference type="ChEBI" id="CHEBI:37565"/>
    </ligand>
</feature>
<dbReference type="OMA" id="HMEECDA"/>
<dbReference type="InterPro" id="IPR006689">
    <property type="entry name" value="Small_GTPase_ARF/SAR"/>
</dbReference>
<dbReference type="OrthoDB" id="8484332at2759"/>
<keyword evidence="3 5" id="KW-0547">Nucleotide-binding</keyword>
<evidence type="ECO:0000256" key="7">
    <source>
        <dbReference type="RuleBase" id="RU003925"/>
    </source>
</evidence>
<dbReference type="InterPro" id="IPR024156">
    <property type="entry name" value="Small_GTPase_ARF"/>
</dbReference>
<dbReference type="SMART" id="SM00178">
    <property type="entry name" value="SAR"/>
    <property type="match status" value="1"/>
</dbReference>
<dbReference type="PRINTS" id="PR00328">
    <property type="entry name" value="SAR1GTPBP"/>
</dbReference>
<reference evidence="9" key="1">
    <citation type="submission" date="2025-08" db="UniProtKB">
        <authorList>
            <consortium name="RefSeq"/>
        </authorList>
    </citation>
    <scope>IDENTIFICATION</scope>
</reference>
<dbReference type="PaxDb" id="8030-ENSSSAP00000050001"/>
<dbReference type="SMART" id="SM00177">
    <property type="entry name" value="ARF"/>
    <property type="match status" value="1"/>
</dbReference>
<dbReference type="GeneID" id="106586716"/>